<evidence type="ECO:0000313" key="3">
    <source>
        <dbReference type="Proteomes" id="UP001633002"/>
    </source>
</evidence>
<proteinExistence type="predicted"/>
<name>A0ABD3I4T9_9MARC</name>
<reference evidence="2 3" key="1">
    <citation type="submission" date="2024-09" db="EMBL/GenBank/DDBJ databases">
        <title>Chromosome-scale assembly of Riccia sorocarpa.</title>
        <authorList>
            <person name="Paukszto L."/>
        </authorList>
    </citation>
    <scope>NUCLEOTIDE SEQUENCE [LARGE SCALE GENOMIC DNA]</scope>
    <source>
        <strain evidence="2">LP-2024</strain>
        <tissue evidence="2">Aerial parts of the thallus</tissue>
    </source>
</reference>
<evidence type="ECO:0000256" key="1">
    <source>
        <dbReference type="SAM" id="MobiDB-lite"/>
    </source>
</evidence>
<sequence>MKQEGGFVRFDLNPKYCDMQESMTTLGAKLLSAQNSQTAMHYLSHPEVTTKTLALPAVVVESESEDEEDAGIAEDIRQSKQHEAQRWAAAKKPAKDKGKAIVLSQQKKKPVVASQAPREKLLGSSINAEKARLSRETQSQVQNDESKVDDKKRKRDSVMPTPSPKVHTPHA</sequence>
<organism evidence="2 3">
    <name type="scientific">Riccia sorocarpa</name>
    <dbReference type="NCBI Taxonomy" id="122646"/>
    <lineage>
        <taxon>Eukaryota</taxon>
        <taxon>Viridiplantae</taxon>
        <taxon>Streptophyta</taxon>
        <taxon>Embryophyta</taxon>
        <taxon>Marchantiophyta</taxon>
        <taxon>Marchantiopsida</taxon>
        <taxon>Marchantiidae</taxon>
        <taxon>Marchantiales</taxon>
        <taxon>Ricciaceae</taxon>
        <taxon>Riccia</taxon>
    </lineage>
</organism>
<dbReference type="EMBL" id="JBJQOH010000002">
    <property type="protein sequence ID" value="KAL3697385.1"/>
    <property type="molecule type" value="Genomic_DNA"/>
</dbReference>
<feature type="compositionally biased region" description="Acidic residues" evidence="1">
    <location>
        <begin position="62"/>
        <end position="72"/>
    </location>
</feature>
<gene>
    <name evidence="2" type="ORF">R1sor_011461</name>
</gene>
<accession>A0ABD3I4T9</accession>
<comment type="caution">
    <text evidence="2">The sequence shown here is derived from an EMBL/GenBank/DDBJ whole genome shotgun (WGS) entry which is preliminary data.</text>
</comment>
<feature type="compositionally biased region" description="Basic and acidic residues" evidence="1">
    <location>
        <begin position="74"/>
        <end position="85"/>
    </location>
</feature>
<dbReference type="Proteomes" id="UP001633002">
    <property type="component" value="Unassembled WGS sequence"/>
</dbReference>
<keyword evidence="3" id="KW-1185">Reference proteome</keyword>
<protein>
    <submittedName>
        <fullName evidence="2">Uncharacterized protein</fullName>
    </submittedName>
</protein>
<evidence type="ECO:0000313" key="2">
    <source>
        <dbReference type="EMBL" id="KAL3697385.1"/>
    </source>
</evidence>
<feature type="region of interest" description="Disordered" evidence="1">
    <location>
        <begin position="61"/>
        <end position="171"/>
    </location>
</feature>
<dbReference type="AlphaFoldDB" id="A0ABD3I4T9"/>